<feature type="transmembrane region" description="Helical" evidence="1">
    <location>
        <begin position="44"/>
        <end position="65"/>
    </location>
</feature>
<accession>A0ABW4GCH1</accession>
<evidence type="ECO:0000313" key="2">
    <source>
        <dbReference type="EMBL" id="MFD1540169.1"/>
    </source>
</evidence>
<dbReference type="EMBL" id="JBHUCM010000019">
    <property type="protein sequence ID" value="MFD1540169.1"/>
    <property type="molecule type" value="Genomic_DNA"/>
</dbReference>
<keyword evidence="1" id="KW-0812">Transmembrane</keyword>
<evidence type="ECO:0000256" key="1">
    <source>
        <dbReference type="SAM" id="Phobius"/>
    </source>
</evidence>
<dbReference type="Proteomes" id="UP001597097">
    <property type="component" value="Unassembled WGS sequence"/>
</dbReference>
<feature type="transmembrane region" description="Helical" evidence="1">
    <location>
        <begin position="156"/>
        <end position="177"/>
    </location>
</feature>
<keyword evidence="3" id="KW-1185">Reference proteome</keyword>
<protein>
    <recommendedName>
        <fullName evidence="4">ABC transporter permease</fullName>
    </recommendedName>
</protein>
<keyword evidence="1" id="KW-0472">Membrane</keyword>
<dbReference type="RefSeq" id="WP_219526645.1">
    <property type="nucleotide sequence ID" value="NZ_JAHKRM010000001.1"/>
</dbReference>
<feature type="transmembrane region" description="Helical" evidence="1">
    <location>
        <begin position="197"/>
        <end position="218"/>
    </location>
</feature>
<name>A0ABW4GCH1_9ACTN</name>
<evidence type="ECO:0000313" key="3">
    <source>
        <dbReference type="Proteomes" id="UP001597097"/>
    </source>
</evidence>
<feature type="transmembrane region" description="Helical" evidence="1">
    <location>
        <begin position="86"/>
        <end position="111"/>
    </location>
</feature>
<organism evidence="2 3">
    <name type="scientific">Nonomuraea guangzhouensis</name>
    <dbReference type="NCBI Taxonomy" id="1291555"/>
    <lineage>
        <taxon>Bacteria</taxon>
        <taxon>Bacillati</taxon>
        <taxon>Actinomycetota</taxon>
        <taxon>Actinomycetes</taxon>
        <taxon>Streptosporangiales</taxon>
        <taxon>Streptosporangiaceae</taxon>
        <taxon>Nonomuraea</taxon>
    </lineage>
</organism>
<comment type="caution">
    <text evidence="2">The sequence shown here is derived from an EMBL/GenBank/DDBJ whole genome shotgun (WGS) entry which is preliminary data.</text>
</comment>
<feature type="transmembrane region" description="Helical" evidence="1">
    <location>
        <begin position="123"/>
        <end position="144"/>
    </location>
</feature>
<reference evidence="3" key="1">
    <citation type="journal article" date="2019" name="Int. J. Syst. Evol. Microbiol.">
        <title>The Global Catalogue of Microorganisms (GCM) 10K type strain sequencing project: providing services to taxonomists for standard genome sequencing and annotation.</title>
        <authorList>
            <consortium name="The Broad Institute Genomics Platform"/>
            <consortium name="The Broad Institute Genome Sequencing Center for Infectious Disease"/>
            <person name="Wu L."/>
            <person name="Ma J."/>
        </authorList>
    </citation>
    <scope>NUCLEOTIDE SEQUENCE [LARGE SCALE GENOMIC DNA]</scope>
    <source>
        <strain evidence="3">CGMCC 1.15399</strain>
    </source>
</reference>
<keyword evidence="1" id="KW-1133">Transmembrane helix</keyword>
<evidence type="ECO:0008006" key="4">
    <source>
        <dbReference type="Google" id="ProtNLM"/>
    </source>
</evidence>
<sequence>MIALTVFRVAAYVRSHRVYQALLFLLVLVAITYGSRAPKGAETAVLADAAVLAIPILAWASRSLLDTEPDQQRALSEISVGGRLRELGAGLLAALMTSLVLVALALGWGLALGVSAVPAPGEFAGVLALYGIAALAGVVFGALTSRVILRSPAISIIALLLGFLAMLVLSASPLYWLTIPLVSWMKSANSADLTAQLPELAAISLFWCLLGLACYVWLRRTRP</sequence>
<proteinExistence type="predicted"/>
<gene>
    <name evidence="2" type="ORF">ACFSJ0_24155</name>
</gene>